<accession>A0A7H4MKJ2</accession>
<comment type="caution">
    <text evidence="1">The sequence shown here is derived from an EMBL/GenBank/DDBJ whole genome shotgun (WGS) entry which is preliminary data.</text>
</comment>
<protein>
    <submittedName>
        <fullName evidence="1">Uncharacterized protein</fullName>
    </submittedName>
</protein>
<organism evidence="1 2">
    <name type="scientific">Klebsiella variicola</name>
    <dbReference type="NCBI Taxonomy" id="244366"/>
    <lineage>
        <taxon>Bacteria</taxon>
        <taxon>Pseudomonadati</taxon>
        <taxon>Pseudomonadota</taxon>
        <taxon>Gammaproteobacteria</taxon>
        <taxon>Enterobacterales</taxon>
        <taxon>Enterobacteriaceae</taxon>
        <taxon>Klebsiella/Raoultella group</taxon>
        <taxon>Klebsiella</taxon>
        <taxon>Klebsiella pneumoniae complex</taxon>
    </lineage>
</organism>
<dbReference type="Proteomes" id="UP000254545">
    <property type="component" value="Unassembled WGS sequence"/>
</dbReference>
<dbReference type="AlphaFoldDB" id="A0A7H4MKJ2"/>
<evidence type="ECO:0000313" key="2">
    <source>
        <dbReference type="Proteomes" id="UP000254545"/>
    </source>
</evidence>
<evidence type="ECO:0000313" key="1">
    <source>
        <dbReference type="EMBL" id="STS90842.1"/>
    </source>
</evidence>
<reference evidence="1 2" key="1">
    <citation type="submission" date="2018-06" db="EMBL/GenBank/DDBJ databases">
        <authorList>
            <consortium name="Pathogen Informatics"/>
            <person name="Doyle S."/>
        </authorList>
    </citation>
    <scope>NUCLEOTIDE SEQUENCE [LARGE SCALE GENOMIC DNA]</scope>
    <source>
        <strain evidence="1 2">NCTC9177</strain>
    </source>
</reference>
<gene>
    <name evidence="1" type="ORF">NCTC9177_04741</name>
</gene>
<sequence length="46" mass="5473">MSLKQYSVIFFVFNYFPSPCIDSVHHIPKAFFITCSSFIFQFINNF</sequence>
<name>A0A7H4MKJ2_KLEVA</name>
<proteinExistence type="predicted"/>
<dbReference type="EMBL" id="UGKR01000003">
    <property type="protein sequence ID" value="STS90842.1"/>
    <property type="molecule type" value="Genomic_DNA"/>
</dbReference>